<evidence type="ECO:0000256" key="7">
    <source>
        <dbReference type="ARBA" id="ARBA00023141"/>
    </source>
</evidence>
<dbReference type="AlphaFoldDB" id="A0AAD9FL27"/>
<dbReference type="PANTHER" id="PTHR43285">
    <property type="entry name" value="ANTHRANILATE PHOSPHORIBOSYLTRANSFERASE"/>
    <property type="match status" value="1"/>
</dbReference>
<proteinExistence type="inferred from homology"/>
<dbReference type="HAMAP" id="MF_00211">
    <property type="entry name" value="TrpD"/>
    <property type="match status" value="1"/>
</dbReference>
<accession>A0AAD9FL27</accession>
<dbReference type="SUPFAM" id="SSF52418">
    <property type="entry name" value="Nucleoside phosphorylase/phosphoribosyltransferase catalytic domain"/>
    <property type="match status" value="1"/>
</dbReference>
<dbReference type="Proteomes" id="UP001182556">
    <property type="component" value="Unassembled WGS sequence"/>
</dbReference>
<dbReference type="GO" id="GO:0000162">
    <property type="term" value="P:L-tryptophan biosynthetic process"/>
    <property type="evidence" value="ECO:0007669"/>
    <property type="project" value="UniProtKB-KW"/>
</dbReference>
<evidence type="ECO:0000256" key="3">
    <source>
        <dbReference type="ARBA" id="ARBA00022605"/>
    </source>
</evidence>
<dbReference type="InterPro" id="IPR005940">
    <property type="entry name" value="Anthranilate_Pribosyl_Tfrase"/>
</dbReference>
<dbReference type="InterPro" id="IPR035902">
    <property type="entry name" value="Nuc_phospho_transferase"/>
</dbReference>
<comment type="pathway">
    <text evidence="1">Amino-acid biosynthesis; L-tryptophan biosynthesis; L-tryptophan from chorismate: step 2/5.</text>
</comment>
<comment type="caution">
    <text evidence="13">The sequence shown here is derived from an EMBL/GenBank/DDBJ whole genome shotgun (WGS) entry which is preliminary data.</text>
</comment>
<feature type="domain" description="Glycosyl transferase family 3 N-terminal" evidence="12">
    <location>
        <begin position="32"/>
        <end position="95"/>
    </location>
</feature>
<evidence type="ECO:0000256" key="9">
    <source>
        <dbReference type="ARBA" id="ARBA00071401"/>
    </source>
</evidence>
<keyword evidence="14" id="KW-1185">Reference proteome</keyword>
<keyword evidence="4 13" id="KW-0328">Glycosyltransferase</keyword>
<keyword evidence="6" id="KW-0822">Tryptophan biosynthesis</keyword>
<dbReference type="Gene3D" id="3.40.1030.10">
    <property type="entry name" value="Nucleoside phosphorylase/phosphoribosyltransferase catalytic domain"/>
    <property type="match status" value="1"/>
</dbReference>
<dbReference type="GO" id="GO:0004048">
    <property type="term" value="F:anthranilate phosphoribosyltransferase activity"/>
    <property type="evidence" value="ECO:0007669"/>
    <property type="project" value="UniProtKB-EC"/>
</dbReference>
<evidence type="ECO:0000256" key="1">
    <source>
        <dbReference type="ARBA" id="ARBA00004907"/>
    </source>
</evidence>
<dbReference type="PANTHER" id="PTHR43285:SF2">
    <property type="entry name" value="ANTHRANILATE PHOSPHORIBOSYLTRANSFERASE"/>
    <property type="match status" value="1"/>
</dbReference>
<dbReference type="GO" id="GO:0005829">
    <property type="term" value="C:cytosol"/>
    <property type="evidence" value="ECO:0007669"/>
    <property type="project" value="TreeGrafter"/>
</dbReference>
<evidence type="ECO:0000313" key="13">
    <source>
        <dbReference type="EMBL" id="KAK1923275.1"/>
    </source>
</evidence>
<evidence type="ECO:0000259" key="11">
    <source>
        <dbReference type="Pfam" id="PF00591"/>
    </source>
</evidence>
<dbReference type="NCBIfam" id="TIGR01245">
    <property type="entry name" value="trpD"/>
    <property type="match status" value="1"/>
</dbReference>
<evidence type="ECO:0000259" key="12">
    <source>
        <dbReference type="Pfam" id="PF02885"/>
    </source>
</evidence>
<name>A0AAD9FL27_PAPLA</name>
<dbReference type="Pfam" id="PF02885">
    <property type="entry name" value="Glycos_trans_3N"/>
    <property type="match status" value="1"/>
</dbReference>
<dbReference type="InterPro" id="IPR000312">
    <property type="entry name" value="Glycosyl_Trfase_fam3"/>
</dbReference>
<evidence type="ECO:0000256" key="6">
    <source>
        <dbReference type="ARBA" id="ARBA00022822"/>
    </source>
</evidence>
<dbReference type="FunFam" id="3.40.1030.10:FF:000002">
    <property type="entry name" value="Anthranilate phosphoribosyltransferase"/>
    <property type="match status" value="1"/>
</dbReference>
<evidence type="ECO:0000256" key="5">
    <source>
        <dbReference type="ARBA" id="ARBA00022679"/>
    </source>
</evidence>
<evidence type="ECO:0000256" key="4">
    <source>
        <dbReference type="ARBA" id="ARBA00022676"/>
    </source>
</evidence>
<sequence>MSMASKNFAKPMGEGSANKDSGNYSPDTFKVLLKKLVQSPTEFTAEDCATAFRHLCVQAASDAQAGAFLTALTLSGLDSSPELVAACASVLRQHAIAVKDLETETHDEAIQRGHWDYSDSDKEGDGYTGYVDIVGTGGDGWDTFNVSTTAAVVVAGTGVRVAKHGSKAATSSSGSADLLLSLDCRLSFPITELPSFLPRSPFLFLFAPHYHPSLAHIAPIRRQLNFRTIFNVLGPLINPATPGRMLLGVAKEELGDTFAEVLRLLNVERALVVCGKEGLDEISIAGETWTWWLEGGKITKGSIHPTEDFGLPTHPLSSVRGATPDLNALTFETILANSTQPPPHLSAPAGPDSPSLPAVLDYVLLNAAALLHVSGRAKDWKDGVRLARESLASGGAKAAFEGFRDTSKQAMGENVDIKIVEDDGGVAAKNGFVKAWLRANRKDDSAPSTPKREEGK</sequence>
<feature type="domain" description="Glycosyl transferase family 3" evidence="11">
    <location>
        <begin position="130"/>
        <end position="396"/>
    </location>
</feature>
<comment type="similarity">
    <text evidence="8">Belongs to the anthranilate phosphoribosyltransferase family.</text>
</comment>
<keyword evidence="3" id="KW-0028">Amino-acid biosynthesis</keyword>
<evidence type="ECO:0000256" key="10">
    <source>
        <dbReference type="SAM" id="MobiDB-lite"/>
    </source>
</evidence>
<reference evidence="13" key="1">
    <citation type="submission" date="2023-02" db="EMBL/GenBank/DDBJ databases">
        <title>Identification and recombinant expression of a fungal hydrolase from Papiliotrema laurentii that hydrolyzes apple cutin and clears colloidal polyester polyurethane.</title>
        <authorList>
            <consortium name="DOE Joint Genome Institute"/>
            <person name="Roman V.A."/>
            <person name="Bojanowski C."/>
            <person name="Crable B.R."/>
            <person name="Wagner D.N."/>
            <person name="Hung C.S."/>
            <person name="Nadeau L.J."/>
            <person name="Schratz L."/>
            <person name="Haridas S."/>
            <person name="Pangilinan J."/>
            <person name="Lipzen A."/>
            <person name="Na H."/>
            <person name="Yan M."/>
            <person name="Ng V."/>
            <person name="Grigoriev I.V."/>
            <person name="Spatafora J.W."/>
            <person name="Barlow D."/>
            <person name="Biffinger J."/>
            <person name="Kelley-Loughnane N."/>
            <person name="Varaljay V.A."/>
            <person name="Crookes-Goodson W.J."/>
        </authorList>
    </citation>
    <scope>NUCLEOTIDE SEQUENCE</scope>
    <source>
        <strain evidence="13">5307AH</strain>
    </source>
</reference>
<keyword evidence="7" id="KW-0057">Aromatic amino acid biosynthesis</keyword>
<dbReference type="Gene3D" id="1.20.970.10">
    <property type="entry name" value="Transferase, Pyrimidine Nucleoside Phosphorylase, Chain C"/>
    <property type="match status" value="1"/>
</dbReference>
<feature type="region of interest" description="Disordered" evidence="10">
    <location>
        <begin position="1"/>
        <end position="21"/>
    </location>
</feature>
<gene>
    <name evidence="13" type="ORF">DB88DRAFT_494455</name>
</gene>
<dbReference type="EC" id="2.4.2.18" evidence="2"/>
<organism evidence="13 14">
    <name type="scientific">Papiliotrema laurentii</name>
    <name type="common">Cryptococcus laurentii</name>
    <dbReference type="NCBI Taxonomy" id="5418"/>
    <lineage>
        <taxon>Eukaryota</taxon>
        <taxon>Fungi</taxon>
        <taxon>Dikarya</taxon>
        <taxon>Basidiomycota</taxon>
        <taxon>Agaricomycotina</taxon>
        <taxon>Tremellomycetes</taxon>
        <taxon>Tremellales</taxon>
        <taxon>Rhynchogastremaceae</taxon>
        <taxon>Papiliotrema</taxon>
    </lineage>
</organism>
<dbReference type="EMBL" id="JAODAN010000007">
    <property type="protein sequence ID" value="KAK1923275.1"/>
    <property type="molecule type" value="Genomic_DNA"/>
</dbReference>
<keyword evidence="5" id="KW-0808">Transferase</keyword>
<dbReference type="Pfam" id="PF00591">
    <property type="entry name" value="Glycos_transf_3"/>
    <property type="match status" value="1"/>
</dbReference>
<evidence type="ECO:0000256" key="2">
    <source>
        <dbReference type="ARBA" id="ARBA00011948"/>
    </source>
</evidence>
<evidence type="ECO:0000256" key="8">
    <source>
        <dbReference type="ARBA" id="ARBA00061500"/>
    </source>
</evidence>
<protein>
    <recommendedName>
        <fullName evidence="9">Anthranilate phosphoribosyltransferase</fullName>
        <ecNumber evidence="2">2.4.2.18</ecNumber>
    </recommendedName>
</protein>
<evidence type="ECO:0000313" key="14">
    <source>
        <dbReference type="Proteomes" id="UP001182556"/>
    </source>
</evidence>
<dbReference type="InterPro" id="IPR017459">
    <property type="entry name" value="Glycosyl_Trfase_fam3_N_dom"/>
</dbReference>